<feature type="region of interest" description="Disordered" evidence="1">
    <location>
        <begin position="677"/>
        <end position="697"/>
    </location>
</feature>
<feature type="region of interest" description="Disordered" evidence="1">
    <location>
        <begin position="423"/>
        <end position="517"/>
    </location>
</feature>
<dbReference type="VEuPathDB" id="FungiDB:MELLADRAFT_78438"/>
<evidence type="ECO:0000313" key="3">
    <source>
        <dbReference type="Proteomes" id="UP000001072"/>
    </source>
</evidence>
<feature type="region of interest" description="Disordered" evidence="1">
    <location>
        <begin position="184"/>
        <end position="207"/>
    </location>
</feature>
<keyword evidence="3" id="KW-1185">Reference proteome</keyword>
<feature type="region of interest" description="Disordered" evidence="1">
    <location>
        <begin position="49"/>
        <end position="68"/>
    </location>
</feature>
<feature type="compositionally biased region" description="Basic and acidic residues" evidence="1">
    <location>
        <begin position="192"/>
        <end position="204"/>
    </location>
</feature>
<feature type="region of interest" description="Disordered" evidence="1">
    <location>
        <begin position="1"/>
        <end position="22"/>
    </location>
</feature>
<dbReference type="Proteomes" id="UP000001072">
    <property type="component" value="Unassembled WGS sequence"/>
</dbReference>
<dbReference type="InParanoid" id="F4RUB4"/>
<dbReference type="KEGG" id="mlr:MELLADRAFT_78438"/>
<evidence type="ECO:0000256" key="1">
    <source>
        <dbReference type="SAM" id="MobiDB-lite"/>
    </source>
</evidence>
<dbReference type="GeneID" id="18933109"/>
<protein>
    <submittedName>
        <fullName evidence="2">Uncharacterized protein</fullName>
    </submittedName>
</protein>
<gene>
    <name evidence="2" type="ORF">MELLADRAFT_78438</name>
</gene>
<dbReference type="EMBL" id="GL883121">
    <property type="protein sequence ID" value="EGG03906.1"/>
    <property type="molecule type" value="Genomic_DNA"/>
</dbReference>
<organism evidence="3">
    <name type="scientific">Melampsora larici-populina (strain 98AG31 / pathotype 3-4-7)</name>
    <name type="common">Poplar leaf rust fungus</name>
    <dbReference type="NCBI Taxonomy" id="747676"/>
    <lineage>
        <taxon>Eukaryota</taxon>
        <taxon>Fungi</taxon>
        <taxon>Dikarya</taxon>
        <taxon>Basidiomycota</taxon>
        <taxon>Pucciniomycotina</taxon>
        <taxon>Pucciniomycetes</taxon>
        <taxon>Pucciniales</taxon>
        <taxon>Melampsoraceae</taxon>
        <taxon>Melampsora</taxon>
    </lineage>
</organism>
<dbReference type="RefSeq" id="XP_007412699.1">
    <property type="nucleotide sequence ID" value="XM_007412637.1"/>
</dbReference>
<evidence type="ECO:0000313" key="2">
    <source>
        <dbReference type="EMBL" id="EGG03906.1"/>
    </source>
</evidence>
<dbReference type="HOGENOM" id="CLU_389355_0_0_1"/>
<feature type="compositionally biased region" description="Polar residues" evidence="1">
    <location>
        <begin position="465"/>
        <end position="474"/>
    </location>
</feature>
<dbReference type="AlphaFoldDB" id="F4RUB4"/>
<accession>F4RUB4</accession>
<name>F4RUB4_MELLP</name>
<reference evidence="3" key="1">
    <citation type="journal article" date="2011" name="Proc. Natl. Acad. Sci. U.S.A.">
        <title>Obligate biotrophy features unraveled by the genomic analysis of rust fungi.</title>
        <authorList>
            <person name="Duplessis S."/>
            <person name="Cuomo C.A."/>
            <person name="Lin Y.-C."/>
            <person name="Aerts A."/>
            <person name="Tisserant E."/>
            <person name="Veneault-Fourrey C."/>
            <person name="Joly D.L."/>
            <person name="Hacquard S."/>
            <person name="Amselem J."/>
            <person name="Cantarel B.L."/>
            <person name="Chiu R."/>
            <person name="Coutinho P.M."/>
            <person name="Feau N."/>
            <person name="Field M."/>
            <person name="Frey P."/>
            <person name="Gelhaye E."/>
            <person name="Goldberg J."/>
            <person name="Grabherr M.G."/>
            <person name="Kodira C.D."/>
            <person name="Kohler A."/>
            <person name="Kuees U."/>
            <person name="Lindquist E.A."/>
            <person name="Lucas S.M."/>
            <person name="Mago R."/>
            <person name="Mauceli E."/>
            <person name="Morin E."/>
            <person name="Murat C."/>
            <person name="Pangilinan J.L."/>
            <person name="Park R."/>
            <person name="Pearson M."/>
            <person name="Quesneville H."/>
            <person name="Rouhier N."/>
            <person name="Sakthikumar S."/>
            <person name="Salamov A.A."/>
            <person name="Schmutz J."/>
            <person name="Selles B."/>
            <person name="Shapiro H."/>
            <person name="Tanguay P."/>
            <person name="Tuskan G.A."/>
            <person name="Henrissat B."/>
            <person name="Van de Peer Y."/>
            <person name="Rouze P."/>
            <person name="Ellis J.G."/>
            <person name="Dodds P.N."/>
            <person name="Schein J.E."/>
            <person name="Zhong S."/>
            <person name="Hamelin R.C."/>
            <person name="Grigoriev I.V."/>
            <person name="Szabo L.J."/>
            <person name="Martin F."/>
        </authorList>
    </citation>
    <scope>NUCLEOTIDE SEQUENCE [LARGE SCALE GENOMIC DNA]</scope>
    <source>
        <strain evidence="3">98AG31 / pathotype 3-4-7</strain>
    </source>
</reference>
<feature type="compositionally biased region" description="Polar residues" evidence="1">
    <location>
        <begin position="484"/>
        <end position="498"/>
    </location>
</feature>
<sequence length="709" mass="78698">MPETVEVGHSTGLRKRLGGMSSSEVIETENNHLTVTKNACPTISSDTIEQLHTSSPGTTPPPVLSQRSPIPQQTLFSLGIDLDSQCSPLTYQVLHPKDKIRSVNRGHGGWLEANQDPHSNEPAEDDLFNCLPAPVAKQSRHRVVSDELLCLPGDLGTSQSRNQGIVLENTTDQQGCDAVILPIPTDNSTGQHEAECHPDRDRTQHTPKSRVLCEASPTPKRLSTPAKQHENSIHLFDPGPCVVPSLPRDKLAPRSLRSISPLEHLKDPKTISVDDDMLQSSPVPAQSQDGDKTLFFPESMALGISDWEDLGRNSPSPPLLSRVEEVIEQATTPTPRRSGLIPGTQLGKDIAYDSVLSIFTDRCHLCDPGFLDERGPVSSPIPPSKVILAEETQEMTPERPSKGHNLLTELIEGSPVLPSHVLAEETQELSPEPPSKRTKTLDRPSQSSSHRKPLIRSLAPPTPISVRTRQQQEMSALKERRTLSKSVNSTRVASSNVSAHKARTPSPLKKVKNVGSWKERNRQAWTTNPDAQIINSPFDRQSNITEFFNQPGPSTSSMSTTQKSKEIDSVSQAGLTKALLQETAMNRLFGNISPIRKTNPDHLEENDEIEDIDVDIMVPDSQIIIEGQGCDDSQDEKETGRIDFEKYLERKRYRIMTYGFDQTQNLMDQEEIHGRQREVDHRFKDTKDSRVDDDAHADELVSDDFDVHF</sequence>
<proteinExistence type="predicted"/>
<dbReference type="OrthoDB" id="2507854at2759"/>